<evidence type="ECO:0000313" key="4">
    <source>
        <dbReference type="Proteomes" id="UP000547011"/>
    </source>
</evidence>
<feature type="chain" id="PRO_5031424097" description="Secreted protein" evidence="2">
    <location>
        <begin position="26"/>
        <end position="92"/>
    </location>
</feature>
<organism evidence="3 4">
    <name type="scientific">Devosia subaequoris</name>
    <dbReference type="NCBI Taxonomy" id="395930"/>
    <lineage>
        <taxon>Bacteria</taxon>
        <taxon>Pseudomonadati</taxon>
        <taxon>Pseudomonadota</taxon>
        <taxon>Alphaproteobacteria</taxon>
        <taxon>Hyphomicrobiales</taxon>
        <taxon>Devosiaceae</taxon>
        <taxon>Devosia</taxon>
    </lineage>
</organism>
<sequence length="92" mass="9008">MKKSLLLSSALSVVAAIAIASPALAIGSGDVPAPVDLIDKAGPGQSHTNGSGISGFDGNQGNDRKVGNAGGGSVSEPIEEPVEEPVDDGGVW</sequence>
<proteinExistence type="predicted"/>
<feature type="region of interest" description="Disordered" evidence="1">
    <location>
        <begin position="37"/>
        <end position="92"/>
    </location>
</feature>
<keyword evidence="4" id="KW-1185">Reference proteome</keyword>
<gene>
    <name evidence="3" type="ORF">GGR20_000970</name>
</gene>
<feature type="signal peptide" evidence="2">
    <location>
        <begin position="1"/>
        <end position="25"/>
    </location>
</feature>
<comment type="caution">
    <text evidence="3">The sequence shown here is derived from an EMBL/GenBank/DDBJ whole genome shotgun (WGS) entry which is preliminary data.</text>
</comment>
<protein>
    <recommendedName>
        <fullName evidence="5">Secreted protein</fullName>
    </recommendedName>
</protein>
<evidence type="ECO:0000313" key="3">
    <source>
        <dbReference type="EMBL" id="MBB4051334.1"/>
    </source>
</evidence>
<evidence type="ECO:0000256" key="2">
    <source>
        <dbReference type="SAM" id="SignalP"/>
    </source>
</evidence>
<feature type="compositionally biased region" description="Acidic residues" evidence="1">
    <location>
        <begin position="77"/>
        <end position="92"/>
    </location>
</feature>
<dbReference type="AlphaFoldDB" id="A0A7W6IKN8"/>
<keyword evidence="2" id="KW-0732">Signal</keyword>
<accession>A0A7W6IKN8</accession>
<feature type="compositionally biased region" description="Polar residues" evidence="1">
    <location>
        <begin position="45"/>
        <end position="61"/>
    </location>
</feature>
<dbReference type="RefSeq" id="WP_183310101.1">
    <property type="nucleotide sequence ID" value="NZ_JACIEW010000002.1"/>
</dbReference>
<reference evidence="3 4" key="1">
    <citation type="submission" date="2020-08" db="EMBL/GenBank/DDBJ databases">
        <title>Genomic Encyclopedia of Type Strains, Phase IV (KMG-IV): sequencing the most valuable type-strain genomes for metagenomic binning, comparative biology and taxonomic classification.</title>
        <authorList>
            <person name="Goeker M."/>
        </authorList>
    </citation>
    <scope>NUCLEOTIDE SEQUENCE [LARGE SCALE GENOMIC DNA]</scope>
    <source>
        <strain evidence="3 4">DSM 23447</strain>
    </source>
</reference>
<evidence type="ECO:0008006" key="5">
    <source>
        <dbReference type="Google" id="ProtNLM"/>
    </source>
</evidence>
<dbReference type="Proteomes" id="UP000547011">
    <property type="component" value="Unassembled WGS sequence"/>
</dbReference>
<dbReference type="EMBL" id="JACIEW010000002">
    <property type="protein sequence ID" value="MBB4051334.1"/>
    <property type="molecule type" value="Genomic_DNA"/>
</dbReference>
<name>A0A7W6IKN8_9HYPH</name>
<evidence type="ECO:0000256" key="1">
    <source>
        <dbReference type="SAM" id="MobiDB-lite"/>
    </source>
</evidence>